<keyword evidence="1" id="KW-1133">Transmembrane helix</keyword>
<dbReference type="RefSeq" id="WP_036163603.1">
    <property type="nucleotide sequence ID" value="NZ_JAMB01000017.1"/>
</dbReference>
<keyword evidence="1" id="KW-0812">Transmembrane</keyword>
<comment type="caution">
    <text evidence="2">The sequence shown here is derived from an EMBL/GenBank/DDBJ whole genome shotgun (WGS) entry which is preliminary data.</text>
</comment>
<protein>
    <submittedName>
        <fullName evidence="2">Uncharacterized protein</fullName>
    </submittedName>
</protein>
<reference evidence="2 3" key="1">
    <citation type="submission" date="2014-01" db="EMBL/GenBank/DDBJ databases">
        <title>Marinomonas ushuaiensis DSM 15871 Genome Sequencing.</title>
        <authorList>
            <person name="Lai Q."/>
            <person name="Shao Z.S."/>
        </authorList>
    </citation>
    <scope>NUCLEOTIDE SEQUENCE [LARGE SCALE GENOMIC DNA]</scope>
    <source>
        <strain evidence="2 3">DSM 15871</strain>
    </source>
</reference>
<feature type="transmembrane region" description="Helical" evidence="1">
    <location>
        <begin position="12"/>
        <end position="30"/>
    </location>
</feature>
<dbReference type="Proteomes" id="UP000054058">
    <property type="component" value="Unassembled WGS sequence"/>
</dbReference>
<keyword evidence="1" id="KW-0472">Membrane</keyword>
<dbReference type="EMBL" id="JAMB01000017">
    <property type="protein sequence ID" value="ETX09648.1"/>
    <property type="molecule type" value="Genomic_DNA"/>
</dbReference>
<sequence>MDDYITLTESTTQISIGMIYVMLAFFIGYLEANTKELENYLSPEFLQTENSTVHTGFLGDYS</sequence>
<evidence type="ECO:0000313" key="3">
    <source>
        <dbReference type="Proteomes" id="UP000054058"/>
    </source>
</evidence>
<organism evidence="2 3">
    <name type="scientific">Marinomonas ushuaiensis DSM 15871</name>
    <dbReference type="NCBI Taxonomy" id="1122207"/>
    <lineage>
        <taxon>Bacteria</taxon>
        <taxon>Pseudomonadati</taxon>
        <taxon>Pseudomonadota</taxon>
        <taxon>Gammaproteobacteria</taxon>
        <taxon>Oceanospirillales</taxon>
        <taxon>Oceanospirillaceae</taxon>
        <taxon>Marinomonas</taxon>
    </lineage>
</organism>
<keyword evidence="3" id="KW-1185">Reference proteome</keyword>
<dbReference type="AlphaFoldDB" id="X7E393"/>
<proteinExistence type="predicted"/>
<dbReference type="PATRIC" id="fig|1122207.3.peg.2895"/>
<name>X7E393_9GAMM</name>
<evidence type="ECO:0000313" key="2">
    <source>
        <dbReference type="EMBL" id="ETX09648.1"/>
    </source>
</evidence>
<dbReference type="OrthoDB" id="9910239at2"/>
<gene>
    <name evidence="2" type="ORF">MUS1_06430</name>
</gene>
<accession>X7E393</accession>
<evidence type="ECO:0000256" key="1">
    <source>
        <dbReference type="SAM" id="Phobius"/>
    </source>
</evidence>